<reference evidence="1" key="1">
    <citation type="submission" date="2023-04" db="EMBL/GenBank/DDBJ databases">
        <title>A chromosome-level genome assembly of the parasitoid wasp Eretmocerus hayati.</title>
        <authorList>
            <person name="Zhong Y."/>
            <person name="Liu S."/>
            <person name="Liu Y."/>
        </authorList>
    </citation>
    <scope>NUCLEOTIDE SEQUENCE</scope>
    <source>
        <strain evidence="1">ZJU_SS_LIU_2023</strain>
    </source>
</reference>
<name>A0ACC2NSW4_9HYME</name>
<keyword evidence="2" id="KW-1185">Reference proteome</keyword>
<evidence type="ECO:0000313" key="2">
    <source>
        <dbReference type="Proteomes" id="UP001239111"/>
    </source>
</evidence>
<organism evidence="1 2">
    <name type="scientific">Eretmocerus hayati</name>
    <dbReference type="NCBI Taxonomy" id="131215"/>
    <lineage>
        <taxon>Eukaryota</taxon>
        <taxon>Metazoa</taxon>
        <taxon>Ecdysozoa</taxon>
        <taxon>Arthropoda</taxon>
        <taxon>Hexapoda</taxon>
        <taxon>Insecta</taxon>
        <taxon>Pterygota</taxon>
        <taxon>Neoptera</taxon>
        <taxon>Endopterygota</taxon>
        <taxon>Hymenoptera</taxon>
        <taxon>Apocrita</taxon>
        <taxon>Proctotrupomorpha</taxon>
        <taxon>Chalcidoidea</taxon>
        <taxon>Aphelinidae</taxon>
        <taxon>Aphelininae</taxon>
        <taxon>Eretmocerus</taxon>
    </lineage>
</organism>
<comment type="caution">
    <text evidence="1">The sequence shown here is derived from an EMBL/GenBank/DDBJ whole genome shotgun (WGS) entry which is preliminary data.</text>
</comment>
<protein>
    <submittedName>
        <fullName evidence="1">Uncharacterized protein</fullName>
    </submittedName>
</protein>
<proteinExistence type="predicted"/>
<evidence type="ECO:0000313" key="1">
    <source>
        <dbReference type="EMBL" id="KAJ8673951.1"/>
    </source>
</evidence>
<dbReference type="EMBL" id="CM056743">
    <property type="protein sequence ID" value="KAJ8673951.1"/>
    <property type="molecule type" value="Genomic_DNA"/>
</dbReference>
<accession>A0ACC2NSW4</accession>
<dbReference type="Proteomes" id="UP001239111">
    <property type="component" value="Chromosome 3"/>
</dbReference>
<gene>
    <name evidence="1" type="ORF">QAD02_005213</name>
</gene>
<sequence>MQKILIVSETNKVPRPKRSFFGEVVSENDYPFVVALHNQYHQYICAGSIITRLLVLTASHCVDGNNLYHVRIPSYDGQIEYQYDIEKTIAYPQIDGIYYNDIALLILKLPILNARIITLFPKEWKVPPGAIATAFGWGMMEDGTMPKNLRKVYLPIISAPRCNGNYVYEYHWICTDSRHRDICSGDSGGPLIWKNYLVGIASSVSKAGCRSGDPSTFAEVSAYRDWIDSYIVLYQ</sequence>